<dbReference type="PANTHER" id="PTHR12048">
    <property type="entry name" value="CCAAT-BINDING FACTOR-RELATED"/>
    <property type="match status" value="1"/>
</dbReference>
<dbReference type="SUPFAM" id="SSF48371">
    <property type="entry name" value="ARM repeat"/>
    <property type="match status" value="1"/>
</dbReference>
<feature type="compositionally biased region" description="Basic residues" evidence="2">
    <location>
        <begin position="130"/>
        <end position="139"/>
    </location>
</feature>
<comment type="caution">
    <text evidence="4">The sequence shown here is derived from an EMBL/GenBank/DDBJ whole genome shotgun (WGS) entry which is preliminary data.</text>
</comment>
<dbReference type="PANTHER" id="PTHR12048:SF0">
    <property type="entry name" value="CCAAT_ENHANCER-BINDING PROTEIN ZETA"/>
    <property type="match status" value="1"/>
</dbReference>
<accession>A0AAN9BHC1</accession>
<dbReference type="EMBL" id="JBAMIC010000008">
    <property type="protein sequence ID" value="KAK7104859.1"/>
    <property type="molecule type" value="Genomic_DNA"/>
</dbReference>
<evidence type="ECO:0000313" key="5">
    <source>
        <dbReference type="Proteomes" id="UP001374579"/>
    </source>
</evidence>
<proteinExistence type="inferred from homology"/>
<sequence>MANKLEQKAARGEKMSKHPQKEGLSLELIQGLGGTKEDLRLIGDVEDDDSVEDLDLVINEFETEPIKKDEIRSFMDGLGIYDHRPDTGKEDRKPKKLLSAPVDNEDSDEEKASTSKATTPTTDLNQAGDKKKKKEKNKFKKEDASTESSPKHSKEEEKKIVKGKETAAEGEKKTVKGKETAAESSETKTKKDRKNKKEKNKFKVQHAEISSTTACGVEELTGHLKTRPQRPSLLVKPGDVWLDDHTSEGAEDITRDLVHQCQQFAAKLLEDEVALYKRQREKTKRGESNWMKTVLTSGTLSDKMAALTLLVQESPAHNMTALDSLVNMTKKKGKREAMLASDTMKNLIISESSPLPDDRKLIPFNARPFSTLWHTCSGNKDNVDRRLVVWYAEDLLRQKYSAFVKALDVMSYDTLTATKEKALAVIHSLMVSKPEQEEVLLPMLVNKLGDPNHTIASKASYLLIKLVEQHPNMKTIIAGEVERLVYRPNVSQRAQYYAMCFLNQIKLHGGDHALASRLIGIFFAFFKTYVSSGEVDSKMMAALLTGVNRAYPYAKLKRDFLEEQMTTLYKIVHIVNFNTSVQALMLLHQVVDPSASDSDRYFMALYRKLLDPALRTSAKQAQFLNLIYKSMKADIIEKRVKALMKRLLQAGALLGPNFLCGALIVVSEILKERPSLLAVKQLGKSTTARDAHENILNKAAGKETERPRPAFLDDDDDDEEERFVDLPLPPEFQDEVDNDENQKKTQESKSNEKKNEEKGEKSKSAQGVSSWVHRQNLTGKFEQQSYDALQRNPLHCHAQNECLWELKALARHYHPSVALFARTILQGEPVVYTGDPLQDFTLIRFLDRFVYKNPKKKEAGEGKSETVGAASGKRQKGESVPVNSAEFIEGGEESVPEHERYLYRYFSQRAEKKKKAEDEASEAGSVSDNEFDSYLDSYERQMDFDDLDDMDFGTDLAGKNGSGGLGDLDDSSDEDMEENEEDTKDLSDEEIDFGDDDDDELAAEFRREMAALEEMGSDGEEEDDEDDDFSGDELKQMMSGSGSKKRKMDEDDDFDMPMEKKAKSKRSRGIESMFAAADDFADLLEENADVGSTALGTLGTLDDVSNPDKASAKQIAWEANRDRQTRGKDWQRNKGRGRPGPRGGKPFKKGNNRGSATRKNYGGKGRK</sequence>
<keyword evidence="5" id="KW-1185">Reference proteome</keyword>
<dbReference type="Proteomes" id="UP001374579">
    <property type="component" value="Unassembled WGS sequence"/>
</dbReference>
<evidence type="ECO:0000313" key="4">
    <source>
        <dbReference type="EMBL" id="KAK7104859.1"/>
    </source>
</evidence>
<evidence type="ECO:0000256" key="2">
    <source>
        <dbReference type="SAM" id="MobiDB-lite"/>
    </source>
</evidence>
<feature type="compositionally biased region" description="Acidic residues" evidence="2">
    <location>
        <begin position="1015"/>
        <end position="1031"/>
    </location>
</feature>
<reference evidence="4 5" key="1">
    <citation type="submission" date="2024-02" db="EMBL/GenBank/DDBJ databases">
        <title>Chromosome-scale genome assembly of the rough periwinkle Littorina saxatilis.</title>
        <authorList>
            <person name="De Jode A."/>
            <person name="Faria R."/>
            <person name="Formenti G."/>
            <person name="Sims Y."/>
            <person name="Smith T.P."/>
            <person name="Tracey A."/>
            <person name="Wood J.M.D."/>
            <person name="Zagrodzka Z.B."/>
            <person name="Johannesson K."/>
            <person name="Butlin R.K."/>
            <person name="Leder E.H."/>
        </authorList>
    </citation>
    <scope>NUCLEOTIDE SEQUENCE [LARGE SCALE GENOMIC DNA]</scope>
    <source>
        <strain evidence="4">Snail1</strain>
        <tissue evidence="4">Muscle</tissue>
    </source>
</reference>
<protein>
    <recommendedName>
        <fullName evidence="3">CCAAT-binding factor domain-containing protein</fullName>
    </recommendedName>
</protein>
<dbReference type="InterPro" id="IPR005612">
    <property type="entry name" value="CCAAT-binding_factor"/>
</dbReference>
<evidence type="ECO:0000259" key="3">
    <source>
        <dbReference type="Pfam" id="PF03914"/>
    </source>
</evidence>
<name>A0AAN9BHC1_9CAEN</name>
<dbReference type="InterPro" id="IPR016024">
    <property type="entry name" value="ARM-type_fold"/>
</dbReference>
<gene>
    <name evidence="4" type="ORF">V1264_019509</name>
</gene>
<feature type="compositionally biased region" description="Acidic residues" evidence="2">
    <location>
        <begin position="712"/>
        <end position="722"/>
    </location>
</feature>
<feature type="region of interest" description="Disordered" evidence="2">
    <location>
        <begin position="697"/>
        <end position="771"/>
    </location>
</feature>
<feature type="compositionally biased region" description="Basic and acidic residues" evidence="2">
    <location>
        <begin position="697"/>
        <end position="708"/>
    </location>
</feature>
<feature type="compositionally biased region" description="Basic and acidic residues" evidence="2">
    <location>
        <begin position="140"/>
        <end position="189"/>
    </location>
</feature>
<comment type="similarity">
    <text evidence="1">Belongs to the CBF/MAK21 family.</text>
</comment>
<feature type="compositionally biased region" description="Basic and acidic residues" evidence="2">
    <location>
        <begin position="1"/>
        <end position="21"/>
    </location>
</feature>
<dbReference type="Pfam" id="PF03914">
    <property type="entry name" value="CBF"/>
    <property type="match status" value="1"/>
</dbReference>
<feature type="compositionally biased region" description="Basic residues" evidence="2">
    <location>
        <begin position="1133"/>
        <end position="1151"/>
    </location>
</feature>
<feature type="domain" description="CCAAT-binding factor" evidence="3">
    <location>
        <begin position="580"/>
        <end position="821"/>
    </location>
</feature>
<evidence type="ECO:0000256" key="1">
    <source>
        <dbReference type="ARBA" id="ARBA00007797"/>
    </source>
</evidence>
<feature type="region of interest" description="Disordered" evidence="2">
    <location>
        <begin position="1094"/>
        <end position="1167"/>
    </location>
</feature>
<dbReference type="AlphaFoldDB" id="A0AAN9BHC1"/>
<feature type="region of interest" description="Disordered" evidence="2">
    <location>
        <begin position="67"/>
        <end position="205"/>
    </location>
</feature>
<feature type="compositionally biased region" description="Basic and acidic residues" evidence="2">
    <location>
        <begin position="1119"/>
        <end position="1132"/>
    </location>
</feature>
<feature type="compositionally biased region" description="Basic residues" evidence="2">
    <location>
        <begin position="190"/>
        <end position="204"/>
    </location>
</feature>
<dbReference type="InterPro" id="IPR040155">
    <property type="entry name" value="CEBPZ/Mak21-like"/>
</dbReference>
<organism evidence="4 5">
    <name type="scientific">Littorina saxatilis</name>
    <dbReference type="NCBI Taxonomy" id="31220"/>
    <lineage>
        <taxon>Eukaryota</taxon>
        <taxon>Metazoa</taxon>
        <taxon>Spiralia</taxon>
        <taxon>Lophotrochozoa</taxon>
        <taxon>Mollusca</taxon>
        <taxon>Gastropoda</taxon>
        <taxon>Caenogastropoda</taxon>
        <taxon>Littorinimorpha</taxon>
        <taxon>Littorinoidea</taxon>
        <taxon>Littorinidae</taxon>
        <taxon>Littorina</taxon>
    </lineage>
</organism>
<feature type="region of interest" description="Disordered" evidence="2">
    <location>
        <begin position="857"/>
        <end position="893"/>
    </location>
</feature>
<feature type="compositionally biased region" description="Basic and acidic residues" evidence="2">
    <location>
        <begin position="81"/>
        <end position="93"/>
    </location>
</feature>
<feature type="compositionally biased region" description="Basic and acidic residues" evidence="2">
    <location>
        <begin position="740"/>
        <end position="763"/>
    </location>
</feature>
<feature type="compositionally biased region" description="Acidic residues" evidence="2">
    <location>
        <begin position="967"/>
        <end position="1002"/>
    </location>
</feature>
<feature type="region of interest" description="Disordered" evidence="2">
    <location>
        <begin position="949"/>
        <end position="1070"/>
    </location>
</feature>
<feature type="region of interest" description="Disordered" evidence="2">
    <location>
        <begin position="1"/>
        <end position="29"/>
    </location>
</feature>
<dbReference type="GO" id="GO:0005634">
    <property type="term" value="C:nucleus"/>
    <property type="evidence" value="ECO:0007669"/>
    <property type="project" value="TreeGrafter"/>
</dbReference>